<protein>
    <submittedName>
        <fullName evidence="1">Uncharacterized protein</fullName>
    </submittedName>
</protein>
<evidence type="ECO:0000313" key="1">
    <source>
        <dbReference type="EMBL" id="PRH41996.1"/>
    </source>
</evidence>
<gene>
    <name evidence="1" type="ORF">C6T65_12740</name>
</gene>
<dbReference type="AlphaFoldDB" id="A0A132DYZ4"/>
<sequence length="84" mass="8452">MSDATADVPPCTAAAAGRARVEWPHAAAVGRRMGCDLTMKTIFCLVAAALLCAACAQGGSDAAGGRGGSIEMYGTIDQGVTLRH</sequence>
<organism evidence="1 2">
    <name type="scientific">Burkholderia vietnamiensis</name>
    <dbReference type="NCBI Taxonomy" id="60552"/>
    <lineage>
        <taxon>Bacteria</taxon>
        <taxon>Pseudomonadati</taxon>
        <taxon>Pseudomonadota</taxon>
        <taxon>Betaproteobacteria</taxon>
        <taxon>Burkholderiales</taxon>
        <taxon>Burkholderiaceae</taxon>
        <taxon>Burkholderia</taxon>
        <taxon>Burkholderia cepacia complex</taxon>
    </lineage>
</organism>
<comment type="caution">
    <text evidence="1">The sequence shown here is derived from an EMBL/GenBank/DDBJ whole genome shotgun (WGS) entry which is preliminary data.</text>
</comment>
<accession>A0A132DYZ4</accession>
<name>A0A132DYZ4_BURVI</name>
<proteinExistence type="predicted"/>
<dbReference type="OMA" id="ARVEWPD"/>
<reference evidence="1 2" key="1">
    <citation type="submission" date="2018-03" db="EMBL/GenBank/DDBJ databases">
        <authorList>
            <person name="Nguyen K."/>
            <person name="Fouts D."/>
            <person name="Sutton G."/>
        </authorList>
    </citation>
    <scope>NUCLEOTIDE SEQUENCE [LARGE SCALE GENOMIC DNA]</scope>
    <source>
        <strain evidence="1 2">AU3578</strain>
    </source>
</reference>
<dbReference type="Proteomes" id="UP000237632">
    <property type="component" value="Unassembled WGS sequence"/>
</dbReference>
<dbReference type="EMBL" id="PVHK01000091">
    <property type="protein sequence ID" value="PRH41996.1"/>
    <property type="molecule type" value="Genomic_DNA"/>
</dbReference>
<evidence type="ECO:0000313" key="2">
    <source>
        <dbReference type="Proteomes" id="UP000237632"/>
    </source>
</evidence>